<organism evidence="2 3">
    <name type="scientific">Anabaena lutea FACHB-196</name>
    <dbReference type="NCBI Taxonomy" id="2692881"/>
    <lineage>
        <taxon>Bacteria</taxon>
        <taxon>Bacillati</taxon>
        <taxon>Cyanobacteriota</taxon>
        <taxon>Cyanophyceae</taxon>
        <taxon>Nostocales</taxon>
        <taxon>Nostocaceae</taxon>
        <taxon>Anabaena</taxon>
    </lineage>
</organism>
<sequence>MSAKFKLFLILILSVFATAAGVYLIQHQPPALITGTANGQQQKLSVEKQSSEFLAYPERSHYQTIPLESINSALQGSDPATLALNALDEVASGVRIHQVEVAYPQPNQALVTITQVKQAKDNSGSSIRYRIEMSRFGRSLLVSSPPIWEIIWAGSQVQCFSRSPAHNKLSNSCR</sequence>
<name>A0ABR8FPW4_9NOST</name>
<protein>
    <submittedName>
        <fullName evidence="2">Uncharacterized protein</fullName>
    </submittedName>
</protein>
<dbReference type="EMBL" id="JACJST010000029">
    <property type="protein sequence ID" value="MBD2570761.1"/>
    <property type="molecule type" value="Genomic_DNA"/>
</dbReference>
<evidence type="ECO:0000313" key="2">
    <source>
        <dbReference type="EMBL" id="MBD2570761.1"/>
    </source>
</evidence>
<comment type="caution">
    <text evidence="2">The sequence shown here is derived from an EMBL/GenBank/DDBJ whole genome shotgun (WGS) entry which is preliminary data.</text>
</comment>
<reference evidence="2 3" key="1">
    <citation type="journal article" date="2020" name="ISME J.">
        <title>Comparative genomics reveals insights into cyanobacterial evolution and habitat adaptation.</title>
        <authorList>
            <person name="Chen M.Y."/>
            <person name="Teng W.K."/>
            <person name="Zhao L."/>
            <person name="Hu C.X."/>
            <person name="Zhou Y.K."/>
            <person name="Han B.P."/>
            <person name="Song L.R."/>
            <person name="Shu W.S."/>
        </authorList>
    </citation>
    <scope>NUCLEOTIDE SEQUENCE [LARGE SCALE GENOMIC DNA]</scope>
    <source>
        <strain evidence="2 3">FACHB-196</strain>
    </source>
</reference>
<dbReference type="Proteomes" id="UP000640531">
    <property type="component" value="Unassembled WGS sequence"/>
</dbReference>
<dbReference type="RefSeq" id="WP_190719192.1">
    <property type="nucleotide sequence ID" value="NZ_JACJST010000029.1"/>
</dbReference>
<keyword evidence="1" id="KW-0732">Signal</keyword>
<gene>
    <name evidence="2" type="ORF">H6G59_23275</name>
</gene>
<feature type="signal peptide" evidence="1">
    <location>
        <begin position="1"/>
        <end position="19"/>
    </location>
</feature>
<keyword evidence="3" id="KW-1185">Reference proteome</keyword>
<evidence type="ECO:0000313" key="3">
    <source>
        <dbReference type="Proteomes" id="UP000640531"/>
    </source>
</evidence>
<proteinExistence type="predicted"/>
<accession>A0ABR8FPW4</accession>
<evidence type="ECO:0000256" key="1">
    <source>
        <dbReference type="SAM" id="SignalP"/>
    </source>
</evidence>
<feature type="chain" id="PRO_5046186881" evidence="1">
    <location>
        <begin position="20"/>
        <end position="174"/>
    </location>
</feature>